<protein>
    <recommendedName>
        <fullName evidence="5">Replication protein</fullName>
    </recommendedName>
</protein>
<sequence>MVYITKSASHRNTKIVELASKSKITPNVSDENDIRLLRYQMQAVAKHMLLNNRVRICLRYQREKYGTVDVFKHRQTQKAFYGGLMVCGSVWICPVCAAKISERRRSELRHVFDQHLEKGYHATMLTLTFSHSKLDKLSDLMTAFSSALKRFQSGSEYQKLRKELSYVGTVRAFEITYGSNGWHPHVHLLVLHKTEIEPWEREAYEDRYYELWNRACELAGLNTSREHGLKLDDAEEADQYITKWGEVKQRSWGTDAEMTKANIKKGRQDSMTPFDFLRAAVEDGDLSYEYQYQEYAAVTKGQRQLFWSKGLKDLYGIEEITDEQLAEKKEEPADLLGGLTWMDWKYILQRRDGRPELLKLIEKYGFEDALIKIGLKKQKDALSNASK</sequence>
<reference evidence="3 4" key="1">
    <citation type="submission" date="2023-07" db="EMBL/GenBank/DDBJ databases">
        <title>Sorghum-associated microbial communities from plants grown in Nebraska, USA.</title>
        <authorList>
            <person name="Schachtman D."/>
        </authorList>
    </citation>
    <scope>NUCLEOTIDE SEQUENCE [LARGE SCALE GENOMIC DNA]</scope>
    <source>
        <strain evidence="3 4">CC482</strain>
    </source>
</reference>
<organism evidence="3 4">
    <name type="scientific">Paenibacillus harenae</name>
    <dbReference type="NCBI Taxonomy" id="306543"/>
    <lineage>
        <taxon>Bacteria</taxon>
        <taxon>Bacillati</taxon>
        <taxon>Bacillota</taxon>
        <taxon>Bacilli</taxon>
        <taxon>Bacillales</taxon>
        <taxon>Paenibacillaceae</taxon>
        <taxon>Paenibacillus</taxon>
    </lineage>
</organism>
<evidence type="ECO:0008006" key="5">
    <source>
        <dbReference type="Google" id="ProtNLM"/>
    </source>
</evidence>
<dbReference type="RefSeq" id="WP_307210732.1">
    <property type="nucleotide sequence ID" value="NZ_JAUSSU010000030.1"/>
</dbReference>
<comment type="similarity">
    <text evidence="1">Belongs to the Gram-positive plasmids replication protein type 1 family.</text>
</comment>
<gene>
    <name evidence="3" type="ORF">J2T15_006314</name>
</gene>
<name>A0ABT9UB13_PAEHA</name>
<dbReference type="InterPro" id="IPR000989">
    <property type="entry name" value="Rep"/>
</dbReference>
<dbReference type="Pfam" id="PF01446">
    <property type="entry name" value="Rep_1"/>
    <property type="match status" value="1"/>
</dbReference>
<keyword evidence="2" id="KW-0235">DNA replication</keyword>
<comment type="caution">
    <text evidence="3">The sequence shown here is derived from an EMBL/GenBank/DDBJ whole genome shotgun (WGS) entry which is preliminary data.</text>
</comment>
<evidence type="ECO:0000313" key="4">
    <source>
        <dbReference type="Proteomes" id="UP001229346"/>
    </source>
</evidence>
<evidence type="ECO:0000313" key="3">
    <source>
        <dbReference type="EMBL" id="MDQ0116827.1"/>
    </source>
</evidence>
<accession>A0ABT9UB13</accession>
<evidence type="ECO:0000256" key="1">
    <source>
        <dbReference type="ARBA" id="ARBA00008909"/>
    </source>
</evidence>
<proteinExistence type="inferred from homology"/>
<evidence type="ECO:0000256" key="2">
    <source>
        <dbReference type="ARBA" id="ARBA00022705"/>
    </source>
</evidence>
<keyword evidence="4" id="KW-1185">Reference proteome</keyword>
<dbReference type="Proteomes" id="UP001229346">
    <property type="component" value="Unassembled WGS sequence"/>
</dbReference>
<dbReference type="EMBL" id="JAUSSU010000030">
    <property type="protein sequence ID" value="MDQ0116827.1"/>
    <property type="molecule type" value="Genomic_DNA"/>
</dbReference>